<proteinExistence type="predicted"/>
<name>A0A9Q1QSP3_9CARY</name>
<comment type="pathway">
    <text evidence="1">Protein modification; protein ubiquitination.</text>
</comment>
<organism evidence="2 3">
    <name type="scientific">Carnegiea gigantea</name>
    <dbReference type="NCBI Taxonomy" id="171969"/>
    <lineage>
        <taxon>Eukaryota</taxon>
        <taxon>Viridiplantae</taxon>
        <taxon>Streptophyta</taxon>
        <taxon>Embryophyta</taxon>
        <taxon>Tracheophyta</taxon>
        <taxon>Spermatophyta</taxon>
        <taxon>Magnoliopsida</taxon>
        <taxon>eudicotyledons</taxon>
        <taxon>Gunneridae</taxon>
        <taxon>Pentapetalae</taxon>
        <taxon>Caryophyllales</taxon>
        <taxon>Cactineae</taxon>
        <taxon>Cactaceae</taxon>
        <taxon>Cactoideae</taxon>
        <taxon>Echinocereeae</taxon>
        <taxon>Carnegiea</taxon>
    </lineage>
</organism>
<accession>A0A9Q1QSP3</accession>
<comment type="caution">
    <text evidence="2">The sequence shown here is derived from an EMBL/GenBank/DDBJ whole genome shotgun (WGS) entry which is preliminary data.</text>
</comment>
<dbReference type="OrthoDB" id="1885107at2759"/>
<dbReference type="Proteomes" id="UP001153076">
    <property type="component" value="Unassembled WGS sequence"/>
</dbReference>
<dbReference type="AlphaFoldDB" id="A0A9Q1QSP3"/>
<dbReference type="PANTHER" id="PTHR31060">
    <property type="entry name" value="OSJNBA0011J08.25 PROTEIN-RELATED"/>
    <property type="match status" value="1"/>
</dbReference>
<dbReference type="InterPro" id="IPR011333">
    <property type="entry name" value="SKP1/BTB/POZ_sf"/>
</dbReference>
<reference evidence="2" key="1">
    <citation type="submission" date="2022-04" db="EMBL/GenBank/DDBJ databases">
        <title>Carnegiea gigantea Genome sequencing and assembly v2.</title>
        <authorList>
            <person name="Copetti D."/>
            <person name="Sanderson M.J."/>
            <person name="Burquez A."/>
            <person name="Wojciechowski M.F."/>
        </authorList>
    </citation>
    <scope>NUCLEOTIDE SEQUENCE</scope>
    <source>
        <strain evidence="2">SGP5-SGP5p</strain>
        <tissue evidence="2">Aerial part</tissue>
    </source>
</reference>
<evidence type="ECO:0000313" key="2">
    <source>
        <dbReference type="EMBL" id="KAJ8450885.1"/>
    </source>
</evidence>
<evidence type="ECO:0000313" key="3">
    <source>
        <dbReference type="Proteomes" id="UP001153076"/>
    </source>
</evidence>
<dbReference type="EMBL" id="JAKOGI010000012">
    <property type="protein sequence ID" value="KAJ8450885.1"/>
    <property type="molecule type" value="Genomic_DNA"/>
</dbReference>
<evidence type="ECO:0000256" key="1">
    <source>
        <dbReference type="ARBA" id="ARBA00004906"/>
    </source>
</evidence>
<gene>
    <name evidence="2" type="ORF">Cgig2_032510</name>
</gene>
<dbReference type="Gene3D" id="3.30.710.10">
    <property type="entry name" value="Potassium Channel Kv1.1, Chain A"/>
    <property type="match status" value="1"/>
</dbReference>
<protein>
    <recommendedName>
        <fullName evidence="4">BTB/POZ domain-containing protein</fullName>
    </recommendedName>
</protein>
<dbReference type="InterPro" id="IPR038920">
    <property type="entry name" value="At3g05675-like"/>
</dbReference>
<sequence>MKPMPNLEPQMILTSKKRHRSGSSSCLSSIAATIDSDYRDQTLIVMESSQSQKPRWTSISAAAGFNDPSSADVLLHLYHLDDSNSPSSAPAGDGDSFDEVQIYLHSSVISRAKYFSALLSDRWCKDDRTRFQKVNLSISPNSGSIQARLTVLQLLCTDDFSTVIHFASAAISILAVALKLLFEDCVEHCVRFLKAVLWSKEEGDEILNLAPFLSEDESKELLARASTPRPDSCERMLHNLLLSAKQNHLNMASMKAFVARLLREFSSRDSARRVLKKAFTASLKVVKDSLEEYSSPKIRGDYNETEAIQRLNLHTALTNAKHLLWLIERMIDLRVADMAVKEWSEQDSLAVDLQRAFRDDAWRNIVLGLPTIMLKCTSKLASYVAAGTILVARQVYVVFWAVW</sequence>
<evidence type="ECO:0008006" key="4">
    <source>
        <dbReference type="Google" id="ProtNLM"/>
    </source>
</evidence>
<keyword evidence="3" id="KW-1185">Reference proteome</keyword>
<dbReference type="PANTHER" id="PTHR31060:SF6">
    <property type="entry name" value="EXPRESSED PROTEIN"/>
    <property type="match status" value="1"/>
</dbReference>